<organism evidence="4 5">
    <name type="scientific">Candidatus Zymogenus saltonus</name>
    <dbReference type="NCBI Taxonomy" id="2844893"/>
    <lineage>
        <taxon>Bacteria</taxon>
        <taxon>Deltaproteobacteria</taxon>
        <taxon>Candidatus Zymogenia</taxon>
        <taxon>Candidatus Zymogeniales</taxon>
        <taxon>Candidatus Zymogenaceae</taxon>
        <taxon>Candidatus Zymogenus</taxon>
    </lineage>
</organism>
<gene>
    <name evidence="4" type="ORF">JW984_06475</name>
</gene>
<dbReference type="PANTHER" id="PTHR44591">
    <property type="entry name" value="STRESS RESPONSE REGULATOR PROTEIN 1"/>
    <property type="match status" value="1"/>
</dbReference>
<dbReference type="CDD" id="cd00156">
    <property type="entry name" value="REC"/>
    <property type="match status" value="1"/>
</dbReference>
<proteinExistence type="predicted"/>
<dbReference type="Proteomes" id="UP000809273">
    <property type="component" value="Unassembled WGS sequence"/>
</dbReference>
<dbReference type="PANTHER" id="PTHR44591:SF3">
    <property type="entry name" value="RESPONSE REGULATORY DOMAIN-CONTAINING PROTEIN"/>
    <property type="match status" value="1"/>
</dbReference>
<evidence type="ECO:0000256" key="2">
    <source>
        <dbReference type="PROSITE-ProRule" id="PRU00169"/>
    </source>
</evidence>
<comment type="caution">
    <text evidence="4">The sequence shown here is derived from an EMBL/GenBank/DDBJ whole genome shotgun (WGS) entry which is preliminary data.</text>
</comment>
<evidence type="ECO:0000313" key="5">
    <source>
        <dbReference type="Proteomes" id="UP000809273"/>
    </source>
</evidence>
<protein>
    <submittedName>
        <fullName evidence="4">Response regulator</fullName>
    </submittedName>
</protein>
<name>A0A9D8KE71_9DELT</name>
<feature type="domain" description="Response regulatory" evidence="3">
    <location>
        <begin position="7"/>
        <end position="123"/>
    </location>
</feature>
<dbReference type="InterPro" id="IPR001789">
    <property type="entry name" value="Sig_transdc_resp-reg_receiver"/>
</dbReference>
<dbReference type="AlphaFoldDB" id="A0A9D8KE71"/>
<accession>A0A9D8KE71</accession>
<dbReference type="Gene3D" id="3.40.50.2300">
    <property type="match status" value="1"/>
</dbReference>
<dbReference type="SMART" id="SM00448">
    <property type="entry name" value="REC"/>
    <property type="match status" value="1"/>
</dbReference>
<evidence type="ECO:0000313" key="4">
    <source>
        <dbReference type="EMBL" id="MBN1572827.1"/>
    </source>
</evidence>
<dbReference type="InterPro" id="IPR050595">
    <property type="entry name" value="Bact_response_regulator"/>
</dbReference>
<dbReference type="EMBL" id="JAFGIX010000030">
    <property type="protein sequence ID" value="MBN1572827.1"/>
    <property type="molecule type" value="Genomic_DNA"/>
</dbReference>
<sequence length="124" mass="13534">MKGGKHVIMVVDDDQDVLDGLRAILESGGYKMVEASSAEDAAKVFEDENPDLLIVDMMMEQIDSGLNFVKMVRDSGSKAPMYMLSSVGDELSKNISSSDLGVAGILQKPLDSEFILRVLEIQLH</sequence>
<dbReference type="Pfam" id="PF00072">
    <property type="entry name" value="Response_reg"/>
    <property type="match status" value="1"/>
</dbReference>
<dbReference type="InterPro" id="IPR011006">
    <property type="entry name" value="CheY-like_superfamily"/>
</dbReference>
<evidence type="ECO:0000256" key="1">
    <source>
        <dbReference type="ARBA" id="ARBA00022553"/>
    </source>
</evidence>
<dbReference type="GO" id="GO:0000160">
    <property type="term" value="P:phosphorelay signal transduction system"/>
    <property type="evidence" value="ECO:0007669"/>
    <property type="project" value="InterPro"/>
</dbReference>
<evidence type="ECO:0000259" key="3">
    <source>
        <dbReference type="PROSITE" id="PS50110"/>
    </source>
</evidence>
<reference evidence="4" key="1">
    <citation type="journal article" date="2021" name="Environ. Microbiol.">
        <title>Genomic characterization of three novel Desulfobacterota classes expand the metabolic and phylogenetic diversity of the phylum.</title>
        <authorList>
            <person name="Murphy C.L."/>
            <person name="Biggerstaff J."/>
            <person name="Eichhorn A."/>
            <person name="Ewing E."/>
            <person name="Shahan R."/>
            <person name="Soriano D."/>
            <person name="Stewart S."/>
            <person name="VanMol K."/>
            <person name="Walker R."/>
            <person name="Walters P."/>
            <person name="Elshahed M.S."/>
            <person name="Youssef N.H."/>
        </authorList>
    </citation>
    <scope>NUCLEOTIDE SEQUENCE</scope>
    <source>
        <strain evidence="4">Zod_Metabat.24</strain>
    </source>
</reference>
<dbReference type="SUPFAM" id="SSF52172">
    <property type="entry name" value="CheY-like"/>
    <property type="match status" value="1"/>
</dbReference>
<reference evidence="4" key="2">
    <citation type="submission" date="2021-01" db="EMBL/GenBank/DDBJ databases">
        <authorList>
            <person name="Hahn C.R."/>
            <person name="Youssef N.H."/>
            <person name="Elshahed M."/>
        </authorList>
    </citation>
    <scope>NUCLEOTIDE SEQUENCE</scope>
    <source>
        <strain evidence="4">Zod_Metabat.24</strain>
    </source>
</reference>
<dbReference type="PROSITE" id="PS50110">
    <property type="entry name" value="RESPONSE_REGULATORY"/>
    <property type="match status" value="1"/>
</dbReference>
<feature type="modified residue" description="4-aspartylphosphate" evidence="2">
    <location>
        <position position="56"/>
    </location>
</feature>
<keyword evidence="1 2" id="KW-0597">Phosphoprotein</keyword>